<evidence type="ECO:0000256" key="1">
    <source>
        <dbReference type="ARBA" id="ARBA00004651"/>
    </source>
</evidence>
<evidence type="ECO:0000256" key="7">
    <source>
        <dbReference type="SAM" id="Phobius"/>
    </source>
</evidence>
<dbReference type="CDD" id="cd06173">
    <property type="entry name" value="MFS_MefA_like"/>
    <property type="match status" value="1"/>
</dbReference>
<protein>
    <submittedName>
        <fullName evidence="9">MFS transporter</fullName>
    </submittedName>
</protein>
<dbReference type="SUPFAM" id="SSF69593">
    <property type="entry name" value="Glycerol-3-phosphate (1)-acyltransferase"/>
    <property type="match status" value="1"/>
</dbReference>
<dbReference type="RefSeq" id="WP_211631083.1">
    <property type="nucleotide sequence ID" value="NZ_CP073100.1"/>
</dbReference>
<evidence type="ECO:0000256" key="4">
    <source>
        <dbReference type="ARBA" id="ARBA00022692"/>
    </source>
</evidence>
<feature type="transmembrane region" description="Helical" evidence="7">
    <location>
        <begin position="368"/>
        <end position="391"/>
    </location>
</feature>
<feature type="transmembrane region" description="Helical" evidence="7">
    <location>
        <begin position="149"/>
        <end position="169"/>
    </location>
</feature>
<evidence type="ECO:0000313" key="9">
    <source>
        <dbReference type="EMBL" id="QUE50944.1"/>
    </source>
</evidence>
<dbReference type="InterPro" id="IPR011701">
    <property type="entry name" value="MFS"/>
</dbReference>
<dbReference type="Gene3D" id="1.20.1250.20">
    <property type="entry name" value="MFS general substrate transporter like domains"/>
    <property type="match status" value="1"/>
</dbReference>
<organism evidence="9 10">
    <name type="scientific">Luteolibacter ambystomatis</name>
    <dbReference type="NCBI Taxonomy" id="2824561"/>
    <lineage>
        <taxon>Bacteria</taxon>
        <taxon>Pseudomonadati</taxon>
        <taxon>Verrucomicrobiota</taxon>
        <taxon>Verrucomicrobiia</taxon>
        <taxon>Verrucomicrobiales</taxon>
        <taxon>Verrucomicrobiaceae</taxon>
        <taxon>Luteolibacter</taxon>
    </lineage>
</organism>
<proteinExistence type="predicted"/>
<evidence type="ECO:0000256" key="6">
    <source>
        <dbReference type="ARBA" id="ARBA00023136"/>
    </source>
</evidence>
<evidence type="ECO:0000313" key="10">
    <source>
        <dbReference type="Proteomes" id="UP000676169"/>
    </source>
</evidence>
<keyword evidence="3" id="KW-1003">Cell membrane</keyword>
<dbReference type="InterPro" id="IPR036259">
    <property type="entry name" value="MFS_trans_sf"/>
</dbReference>
<dbReference type="Proteomes" id="UP000676169">
    <property type="component" value="Chromosome"/>
</dbReference>
<evidence type="ECO:0000256" key="2">
    <source>
        <dbReference type="ARBA" id="ARBA00022448"/>
    </source>
</evidence>
<dbReference type="KEGG" id="lamb:KBB96_19050"/>
<dbReference type="EMBL" id="CP073100">
    <property type="protein sequence ID" value="QUE50944.1"/>
    <property type="molecule type" value="Genomic_DNA"/>
</dbReference>
<dbReference type="Pfam" id="PF01553">
    <property type="entry name" value="Acyltransferase"/>
    <property type="match status" value="1"/>
</dbReference>
<feature type="transmembrane region" description="Helical" evidence="7">
    <location>
        <begin position="334"/>
        <end position="356"/>
    </location>
</feature>
<accession>A0A975G7U3</accession>
<keyword evidence="4 7" id="KW-0812">Transmembrane</keyword>
<gene>
    <name evidence="9" type="ORF">KBB96_19050</name>
</gene>
<feature type="transmembrane region" description="Helical" evidence="7">
    <location>
        <begin position="118"/>
        <end position="137"/>
    </location>
</feature>
<feature type="transmembrane region" description="Helical" evidence="7">
    <location>
        <begin position="309"/>
        <end position="328"/>
    </location>
</feature>
<dbReference type="SUPFAM" id="SSF103473">
    <property type="entry name" value="MFS general substrate transporter"/>
    <property type="match status" value="1"/>
</dbReference>
<dbReference type="GO" id="GO:0022857">
    <property type="term" value="F:transmembrane transporter activity"/>
    <property type="evidence" value="ECO:0007669"/>
    <property type="project" value="InterPro"/>
</dbReference>
<dbReference type="Pfam" id="PF07690">
    <property type="entry name" value="MFS_1"/>
    <property type="match status" value="1"/>
</dbReference>
<keyword evidence="5 7" id="KW-1133">Transmembrane helix</keyword>
<feature type="transmembrane region" description="Helical" evidence="7">
    <location>
        <begin position="279"/>
        <end position="302"/>
    </location>
</feature>
<dbReference type="InterPro" id="IPR002123">
    <property type="entry name" value="Plipid/glycerol_acylTrfase"/>
</dbReference>
<keyword evidence="2" id="KW-0813">Transport</keyword>
<comment type="subcellular location">
    <subcellularLocation>
        <location evidence="1">Cell membrane</location>
        <topology evidence="1">Multi-pass membrane protein</topology>
    </subcellularLocation>
</comment>
<feature type="domain" description="Major facilitator superfamily (MFS) profile" evidence="8">
    <location>
        <begin position="1"/>
        <end position="425"/>
    </location>
</feature>
<dbReference type="PROSITE" id="PS50850">
    <property type="entry name" value="MFS"/>
    <property type="match status" value="1"/>
</dbReference>
<dbReference type="PANTHER" id="PTHR43266">
    <property type="entry name" value="MACROLIDE-EFFLUX PROTEIN"/>
    <property type="match status" value="1"/>
</dbReference>
<feature type="transmembrane region" description="Helical" evidence="7">
    <location>
        <begin position="20"/>
        <end position="43"/>
    </location>
</feature>
<evidence type="ECO:0000256" key="3">
    <source>
        <dbReference type="ARBA" id="ARBA00022475"/>
    </source>
</evidence>
<dbReference type="GO" id="GO:0005886">
    <property type="term" value="C:plasma membrane"/>
    <property type="evidence" value="ECO:0007669"/>
    <property type="project" value="UniProtKB-SubCell"/>
</dbReference>
<dbReference type="SMART" id="SM00563">
    <property type="entry name" value="PlsC"/>
    <property type="match status" value="1"/>
</dbReference>
<keyword evidence="10" id="KW-1185">Reference proteome</keyword>
<feature type="transmembrane region" description="Helical" evidence="7">
    <location>
        <begin position="189"/>
        <end position="209"/>
    </location>
</feature>
<dbReference type="CDD" id="cd07989">
    <property type="entry name" value="LPLAT_AGPAT-like"/>
    <property type="match status" value="1"/>
</dbReference>
<dbReference type="AlphaFoldDB" id="A0A975G7U3"/>
<reference evidence="9" key="1">
    <citation type="submission" date="2021-04" db="EMBL/GenBank/DDBJ databases">
        <title>Luteolibacter sp. 32A isolated from the skin of an Anderson's salamander (Ambystoma andersonii).</title>
        <authorList>
            <person name="Spergser J."/>
            <person name="Busse H.-J."/>
        </authorList>
    </citation>
    <scope>NUCLEOTIDE SEQUENCE</scope>
    <source>
        <strain evidence="9">32A</strain>
    </source>
</reference>
<feature type="transmembrane region" description="Helical" evidence="7">
    <location>
        <begin position="63"/>
        <end position="82"/>
    </location>
</feature>
<sequence length="817" mass="88365">MLEDDIKQPTRREWASFWSLVFLQILQSFNVNAAKFVLMPLAAWIFSKRVALDPNLTDTSKHIIALCLVVPYVLFAPTAGWLSDRFAKTSVIRWTSWMQLAVLGFLIFSLKLKHLDLCITAFFFISLQAALLSPSKIGVVKEYVGARRLGFASGVMEGTVVLAILAGQIAGGAWFDHGLKQHDHGWDAALVPMWTLIGLCLLSIGLAHVTQKSQPNSNRPFSFNEAISHLRDLGEFFKDRSLLLYGLGVAYFWGFGGFINLVILSIAEHMFHGGAGTGGAFAGLWAMPGIGIIGGSVLASFISRRNIELGLAPLGATLMAISSAILAFADPQSILMLVMLVIAGASGAVFLVPLQAMVQEKPSDERRGAVISASNLLNSLAGIVAVALQLVLEAAHVSFAVQFLFITAFSLFMAAITFRHFGADFIRLIGLALIKTIYRVRVAGEDNVPKHGGVLLLPNHVTWADAFFLSAACPRKVRFVMDATFMDNPWVGAFCKVFQTVPIERGNAREALRTAADALKEGDVLCLFPEGQLTRTGTLSELQRGFELIARMAKCPLVPVWTAGAWGSIFSFEGGRFFRKLPHKLPHAVNVAFGPALDAKTTDLEEVRDAMLEASAAAVGIHFQEEGVDTRHGLLWANGYQLGQINALQRRGSYATLAGDPLPDELFALTTAFPEQFDTTCRLEPTFSARFIQHWIGGQVLREAIQHAADASVVFYDFSPEALISVEKPGLVHCPCLALEGTIIAMSMPDPPLAYATSEPQAGRKAGTWGKLLPGFYLRHGDHGAVSVHGPALPEGGLALPAGTTLDAECFLVAPSA</sequence>
<dbReference type="GO" id="GO:0016746">
    <property type="term" value="F:acyltransferase activity"/>
    <property type="evidence" value="ECO:0007669"/>
    <property type="project" value="InterPro"/>
</dbReference>
<evidence type="ECO:0000259" key="8">
    <source>
        <dbReference type="PROSITE" id="PS50850"/>
    </source>
</evidence>
<feature type="transmembrane region" description="Helical" evidence="7">
    <location>
        <begin position="242"/>
        <end position="267"/>
    </location>
</feature>
<dbReference type="PANTHER" id="PTHR43266:SF2">
    <property type="entry name" value="MAJOR FACILITATOR SUPERFAMILY (MFS) PROFILE DOMAIN-CONTAINING PROTEIN"/>
    <property type="match status" value="1"/>
</dbReference>
<feature type="transmembrane region" description="Helical" evidence="7">
    <location>
        <begin position="94"/>
        <end position="112"/>
    </location>
</feature>
<evidence type="ECO:0000256" key="5">
    <source>
        <dbReference type="ARBA" id="ARBA00022989"/>
    </source>
</evidence>
<keyword evidence="6 7" id="KW-0472">Membrane</keyword>
<name>A0A975G7U3_9BACT</name>
<dbReference type="InterPro" id="IPR020846">
    <property type="entry name" value="MFS_dom"/>
</dbReference>
<feature type="transmembrane region" description="Helical" evidence="7">
    <location>
        <begin position="397"/>
        <end position="418"/>
    </location>
</feature>